<dbReference type="STRING" id="134601.AFA91_23585"/>
<comment type="similarity">
    <text evidence="8">Belongs to the DszC flavin monooxygenase family.</text>
</comment>
<evidence type="ECO:0000256" key="5">
    <source>
        <dbReference type="ARBA" id="ARBA00023002"/>
    </source>
</evidence>
<feature type="domain" description="Acyl-CoA dehydrogenase C-terminal" evidence="15">
    <location>
        <begin position="247"/>
        <end position="381"/>
    </location>
</feature>
<evidence type="ECO:0000256" key="9">
    <source>
        <dbReference type="ARBA" id="ARBA00034328"/>
    </source>
</evidence>
<evidence type="ECO:0000256" key="8">
    <source>
        <dbReference type="ARBA" id="ARBA00034317"/>
    </source>
</evidence>
<evidence type="ECO:0000256" key="6">
    <source>
        <dbReference type="ARBA" id="ARBA00023033"/>
    </source>
</evidence>
<dbReference type="InterPro" id="IPR006091">
    <property type="entry name" value="Acyl-CoA_Oxase/DH_mid-dom"/>
</dbReference>
<evidence type="ECO:0000313" key="16">
    <source>
        <dbReference type="EMBL" id="AKS34369.1"/>
    </source>
</evidence>
<evidence type="ECO:0000256" key="4">
    <source>
        <dbReference type="ARBA" id="ARBA00022741"/>
    </source>
</evidence>
<dbReference type="Gene3D" id="2.40.110.10">
    <property type="entry name" value="Butyryl-CoA Dehydrogenase, subunit A, domain 2"/>
    <property type="match status" value="1"/>
</dbReference>
<evidence type="ECO:0000259" key="14">
    <source>
        <dbReference type="Pfam" id="PF02770"/>
    </source>
</evidence>
<evidence type="ECO:0000256" key="11">
    <source>
        <dbReference type="ARBA" id="ARBA00047859"/>
    </source>
</evidence>
<dbReference type="SUPFAM" id="SSF47203">
    <property type="entry name" value="Acyl-CoA dehydrogenase C-terminal domain-like"/>
    <property type="match status" value="1"/>
</dbReference>
<dbReference type="SUPFAM" id="SSF56645">
    <property type="entry name" value="Acyl-CoA dehydrogenase NM domain-like"/>
    <property type="match status" value="1"/>
</dbReference>
<dbReference type="EC" id="1.14.14.21" evidence="9"/>
<dbReference type="Gene3D" id="1.20.140.10">
    <property type="entry name" value="Butyryl-CoA Dehydrogenase, subunit A, domain 3"/>
    <property type="match status" value="1"/>
</dbReference>
<comment type="catalytic activity">
    <reaction evidence="13">
        <text>dibenzothiophene + 2 FMNH2 + 2 O2 = dibenzothiophene 5,5-dioxide + 2 FMN + 2 H2O + 2 H(+)</text>
        <dbReference type="Rhea" id="RHEA:49072"/>
        <dbReference type="ChEBI" id="CHEBI:15377"/>
        <dbReference type="ChEBI" id="CHEBI:15378"/>
        <dbReference type="ChEBI" id="CHEBI:15379"/>
        <dbReference type="ChEBI" id="CHEBI:23681"/>
        <dbReference type="ChEBI" id="CHEBI:57618"/>
        <dbReference type="ChEBI" id="CHEBI:58210"/>
        <dbReference type="ChEBI" id="CHEBI:90356"/>
        <dbReference type="EC" id="1.14.14.21"/>
    </reaction>
</comment>
<evidence type="ECO:0000256" key="13">
    <source>
        <dbReference type="ARBA" id="ARBA00049456"/>
    </source>
</evidence>
<dbReference type="GO" id="GO:0050660">
    <property type="term" value="F:flavin adenine dinucleotide binding"/>
    <property type="evidence" value="ECO:0007669"/>
    <property type="project" value="InterPro"/>
</dbReference>
<evidence type="ECO:0000259" key="15">
    <source>
        <dbReference type="Pfam" id="PF08028"/>
    </source>
</evidence>
<comment type="catalytic activity">
    <reaction evidence="12">
        <text>dibenzothiophene 5-oxide + FMNH2 + O2 = dibenzothiophene 5,5-dioxide + FMN + H2O + H(+)</text>
        <dbReference type="Rhea" id="RHEA:49080"/>
        <dbReference type="ChEBI" id="CHEBI:15377"/>
        <dbReference type="ChEBI" id="CHEBI:15378"/>
        <dbReference type="ChEBI" id="CHEBI:15379"/>
        <dbReference type="ChEBI" id="CHEBI:23683"/>
        <dbReference type="ChEBI" id="CHEBI:57618"/>
        <dbReference type="ChEBI" id="CHEBI:58210"/>
        <dbReference type="ChEBI" id="CHEBI:90356"/>
    </reaction>
</comment>
<dbReference type="InterPro" id="IPR036250">
    <property type="entry name" value="AcylCo_DH-like_C"/>
</dbReference>
<dbReference type="PANTHER" id="PTHR43884">
    <property type="entry name" value="ACYL-COA DEHYDROGENASE"/>
    <property type="match status" value="1"/>
</dbReference>
<dbReference type="InterPro" id="IPR009100">
    <property type="entry name" value="AcylCoA_DH/oxidase_NM_dom_sf"/>
</dbReference>
<evidence type="ECO:0000256" key="12">
    <source>
        <dbReference type="ARBA" id="ARBA00048445"/>
    </source>
</evidence>
<dbReference type="Proteomes" id="UP000062255">
    <property type="component" value="Chromosome"/>
</dbReference>
<dbReference type="InterPro" id="IPR046373">
    <property type="entry name" value="Acyl-CoA_Oxase/DH_mid-dom_sf"/>
</dbReference>
<dbReference type="PIRSF" id="PIRSF016578">
    <property type="entry name" value="HsaA"/>
    <property type="match status" value="1"/>
</dbReference>
<dbReference type="GO" id="GO:0004497">
    <property type="term" value="F:monooxygenase activity"/>
    <property type="evidence" value="ECO:0007669"/>
    <property type="project" value="UniProtKB-KW"/>
</dbReference>
<protein>
    <recommendedName>
        <fullName evidence="10">Dibenzothiophene monooxygenase</fullName>
        <ecNumber evidence="9">1.14.14.21</ecNumber>
    </recommendedName>
</protein>
<sequence>MSLDTAVSLPGSSAPQPDVITDLLGQISADYRRRLDEGGQEPPKLGVDLVRTHRVGAARLDRDLGGWGLSTEEFFDLVIALGEADPDLAHILRVHFSVVEDLQRVPRRPNAKRWITVVAEGGLIGGVTSEQSTNQVGGQKYDTRLVRTDDGLVLRGRKYYSTGAQYSDYLRVSAARDDGASVAAIVPADRTGVVHTDDWDGIGQRHTGSGTTLLDDVAVRDDELFALGTTVGVDRARGALVQLYLHAIAAGILRSLVTDAVALVKGRQRSYTFATEASPTADPQLLQVVGELDAVAYAAGAVVRGAARELGHALQAARIGGIDPELEHQASVAAARVKVAIEEPALRAAARIFDVGGASAIRASARLDRHWRNLRTLFSHNPTVYKARVLGDIAVNGASLPDSSFF</sequence>
<dbReference type="AlphaFoldDB" id="A0A0K0XAB6"/>
<evidence type="ECO:0000313" key="17">
    <source>
        <dbReference type="Proteomes" id="UP000062255"/>
    </source>
</evidence>
<evidence type="ECO:0000256" key="10">
    <source>
        <dbReference type="ARBA" id="ARBA00034345"/>
    </source>
</evidence>
<evidence type="ECO:0000256" key="1">
    <source>
        <dbReference type="ARBA" id="ARBA00004496"/>
    </source>
</evidence>
<comment type="pathway">
    <text evidence="7">Sulfur metabolism; dibenzothiophene degradation.</text>
</comment>
<comment type="subcellular location">
    <subcellularLocation>
        <location evidence="1">Cytoplasm</location>
    </subcellularLocation>
</comment>
<keyword evidence="2" id="KW-0285">Flavoprotein</keyword>
<dbReference type="PANTHER" id="PTHR43884:SF12">
    <property type="entry name" value="ISOVALERYL-COA DEHYDROGENASE, MITOCHONDRIAL-RELATED"/>
    <property type="match status" value="1"/>
</dbReference>
<keyword evidence="4" id="KW-0547">Nucleotide-binding</keyword>
<dbReference type="GO" id="GO:0006552">
    <property type="term" value="P:L-leucine catabolic process"/>
    <property type="evidence" value="ECO:0007669"/>
    <property type="project" value="TreeGrafter"/>
</dbReference>
<keyword evidence="3" id="KW-0288">FMN</keyword>
<dbReference type="InterPro" id="IPR037069">
    <property type="entry name" value="AcylCoA_DH/ox_N_sf"/>
</dbReference>
<gene>
    <name evidence="16" type="ORF">AFA91_23585</name>
</gene>
<dbReference type="OrthoDB" id="571684at2"/>
<dbReference type="Pfam" id="PF02770">
    <property type="entry name" value="Acyl-CoA_dh_M"/>
    <property type="match status" value="1"/>
</dbReference>
<keyword evidence="5" id="KW-0560">Oxidoreductase</keyword>
<evidence type="ECO:0000256" key="2">
    <source>
        <dbReference type="ARBA" id="ARBA00022630"/>
    </source>
</evidence>
<comment type="catalytic activity">
    <reaction evidence="11">
        <text>dibenzothiophene + FMNH2 + O2 = dibenzothiophene 5-oxide + FMN + H2O + H(+)</text>
        <dbReference type="Rhea" id="RHEA:49076"/>
        <dbReference type="ChEBI" id="CHEBI:15377"/>
        <dbReference type="ChEBI" id="CHEBI:15378"/>
        <dbReference type="ChEBI" id="CHEBI:15379"/>
        <dbReference type="ChEBI" id="CHEBI:23681"/>
        <dbReference type="ChEBI" id="CHEBI:23683"/>
        <dbReference type="ChEBI" id="CHEBI:57618"/>
        <dbReference type="ChEBI" id="CHEBI:58210"/>
    </reaction>
</comment>
<evidence type="ECO:0000256" key="3">
    <source>
        <dbReference type="ARBA" id="ARBA00022643"/>
    </source>
</evidence>
<accession>A0A0K0XAB6</accession>
<name>A0A0K0XAB6_MYCGD</name>
<reference evidence="16 17" key="1">
    <citation type="submission" date="2015-07" db="EMBL/GenBank/DDBJ databases">
        <title>Complete genome sequence of Mycobacterium goodii X7B, a facultative thermophilic biodesulfurizing bacterium.</title>
        <authorList>
            <person name="Yu B."/>
            <person name="Li F."/>
            <person name="Xu P."/>
        </authorList>
    </citation>
    <scope>NUCLEOTIDE SEQUENCE [LARGE SCALE GENOMIC DNA]</scope>
    <source>
        <strain evidence="16 17">X7B</strain>
    </source>
</reference>
<dbReference type="PATRIC" id="fig|134601.6.peg.4877"/>
<dbReference type="EMBL" id="CP012150">
    <property type="protein sequence ID" value="AKS34369.1"/>
    <property type="molecule type" value="Genomic_DNA"/>
</dbReference>
<dbReference type="KEGG" id="mgo:AFA91_23585"/>
<feature type="domain" description="Acyl-CoA oxidase/dehydrogenase middle" evidence="14">
    <location>
        <begin position="141"/>
        <end position="217"/>
    </location>
</feature>
<dbReference type="Gene3D" id="1.10.540.10">
    <property type="entry name" value="Acyl-CoA dehydrogenase/oxidase, N-terminal domain"/>
    <property type="match status" value="1"/>
</dbReference>
<organism evidence="16 17">
    <name type="scientific">Mycolicibacterium goodii</name>
    <name type="common">Mycobacterium goodii</name>
    <dbReference type="NCBI Taxonomy" id="134601"/>
    <lineage>
        <taxon>Bacteria</taxon>
        <taxon>Bacillati</taxon>
        <taxon>Actinomycetota</taxon>
        <taxon>Actinomycetes</taxon>
        <taxon>Mycobacteriales</taxon>
        <taxon>Mycobacteriaceae</taxon>
        <taxon>Mycolicibacterium</taxon>
    </lineage>
</organism>
<dbReference type="GO" id="GO:0005737">
    <property type="term" value="C:cytoplasm"/>
    <property type="evidence" value="ECO:0007669"/>
    <property type="project" value="UniProtKB-SubCell"/>
</dbReference>
<keyword evidence="6" id="KW-0503">Monooxygenase</keyword>
<dbReference type="Pfam" id="PF08028">
    <property type="entry name" value="Acyl-CoA_dh_2"/>
    <property type="match status" value="1"/>
</dbReference>
<evidence type="ECO:0000256" key="7">
    <source>
        <dbReference type="ARBA" id="ARBA00034307"/>
    </source>
</evidence>
<dbReference type="GO" id="GO:0008470">
    <property type="term" value="F:3-methylbutanoyl-CoA dehydrogenase activity"/>
    <property type="evidence" value="ECO:0007669"/>
    <property type="project" value="TreeGrafter"/>
</dbReference>
<dbReference type="RefSeq" id="WP_049746828.1">
    <property type="nucleotide sequence ID" value="NZ_CP012150.1"/>
</dbReference>
<dbReference type="InterPro" id="IPR013107">
    <property type="entry name" value="Acyl-CoA_DH_C"/>
</dbReference>
<proteinExistence type="inferred from homology"/>